<dbReference type="Pfam" id="PF13472">
    <property type="entry name" value="Lipase_GDSL_2"/>
    <property type="match status" value="1"/>
</dbReference>
<dbReference type="OrthoDB" id="9777593at2"/>
<gene>
    <name evidence="2" type="ORF">ERS852470_02629</name>
</gene>
<dbReference type="AlphaFoldDB" id="A0A174FTK2"/>
<dbReference type="InterPro" id="IPR051532">
    <property type="entry name" value="Ester_Hydrolysis_Enzymes"/>
</dbReference>
<dbReference type="Gene3D" id="3.40.50.1110">
    <property type="entry name" value="SGNH hydrolase"/>
    <property type="match status" value="1"/>
</dbReference>
<dbReference type="GO" id="GO:0004622">
    <property type="term" value="F:phosphatidylcholine lysophospholipase activity"/>
    <property type="evidence" value="ECO:0007669"/>
    <property type="project" value="TreeGrafter"/>
</dbReference>
<accession>A0A174FTK2</accession>
<dbReference type="PANTHER" id="PTHR30383">
    <property type="entry name" value="THIOESTERASE 1/PROTEASE 1/LYSOPHOSPHOLIPASE L1"/>
    <property type="match status" value="1"/>
</dbReference>
<dbReference type="EMBL" id="CYZV01000029">
    <property type="protein sequence ID" value="CUO53612.1"/>
    <property type="molecule type" value="Genomic_DNA"/>
</dbReference>
<dbReference type="SUPFAM" id="SSF52266">
    <property type="entry name" value="SGNH hydrolase"/>
    <property type="match status" value="1"/>
</dbReference>
<proteinExistence type="predicted"/>
<organism evidence="2 3">
    <name type="scientific">Clostridium disporicum</name>
    <dbReference type="NCBI Taxonomy" id="84024"/>
    <lineage>
        <taxon>Bacteria</taxon>
        <taxon>Bacillati</taxon>
        <taxon>Bacillota</taxon>
        <taxon>Clostridia</taxon>
        <taxon>Eubacteriales</taxon>
        <taxon>Clostridiaceae</taxon>
        <taxon>Clostridium</taxon>
    </lineage>
</organism>
<dbReference type="GeneID" id="83013381"/>
<name>A0A174FTK2_9CLOT</name>
<feature type="domain" description="SGNH hydrolase-type esterase" evidence="1">
    <location>
        <begin position="6"/>
        <end position="177"/>
    </location>
</feature>
<dbReference type="Proteomes" id="UP000095558">
    <property type="component" value="Unassembled WGS sequence"/>
</dbReference>
<reference evidence="2 3" key="1">
    <citation type="submission" date="2015-09" db="EMBL/GenBank/DDBJ databases">
        <authorList>
            <consortium name="Pathogen Informatics"/>
        </authorList>
    </citation>
    <scope>NUCLEOTIDE SEQUENCE [LARGE SCALE GENOMIC DNA]</scope>
    <source>
        <strain evidence="2 3">2789STDY5834855</strain>
    </source>
</reference>
<dbReference type="InterPro" id="IPR013830">
    <property type="entry name" value="SGNH_hydro"/>
</dbReference>
<dbReference type="RefSeq" id="WP_042402640.1">
    <property type="nucleotide sequence ID" value="NZ_CYYT01000018.1"/>
</dbReference>
<evidence type="ECO:0000259" key="1">
    <source>
        <dbReference type="Pfam" id="PF13472"/>
    </source>
</evidence>
<dbReference type="PANTHER" id="PTHR30383:SF5">
    <property type="entry name" value="SGNH HYDROLASE-TYPE ESTERASE DOMAIN-CONTAINING PROTEIN"/>
    <property type="match status" value="1"/>
</dbReference>
<protein>
    <submittedName>
        <fullName evidence="2">Putative esterase</fullName>
    </submittedName>
</protein>
<sequence>MKKYVFLGDSLIYGYGVKPKDNWVYKLQTKYNLSLYNKGVNGSTTTDMLVRFQKDVLDLNPTDLFIMGGTNDLLSNRSVQSIANNIELMIKDSLKENINVIIGFPPNIIPNLANKLFMKCDTYDYCQDSLPLLKEALLNLCNKYSLNYVDFYSATINASEHEELYVDGIHLSPKGQDLLVKTAEIKLN</sequence>
<evidence type="ECO:0000313" key="2">
    <source>
        <dbReference type="EMBL" id="CUO53612.1"/>
    </source>
</evidence>
<dbReference type="InterPro" id="IPR036514">
    <property type="entry name" value="SGNH_hydro_sf"/>
</dbReference>
<evidence type="ECO:0000313" key="3">
    <source>
        <dbReference type="Proteomes" id="UP000095558"/>
    </source>
</evidence>